<evidence type="ECO:0000313" key="4">
    <source>
        <dbReference type="Proteomes" id="UP001156627"/>
    </source>
</evidence>
<dbReference type="PANTHER" id="PTHR37017:SF11">
    <property type="entry name" value="ESTERASE_LIPASE_THIOESTERASE DOMAIN-CONTAINING PROTEIN"/>
    <property type="match status" value="1"/>
</dbReference>
<dbReference type="PANTHER" id="PTHR37017">
    <property type="entry name" value="AB HYDROLASE-1 DOMAIN-CONTAINING PROTEIN-RELATED"/>
    <property type="match status" value="1"/>
</dbReference>
<dbReference type="RefSeq" id="WP_284333233.1">
    <property type="nucleotide sequence ID" value="NZ_BSOA01000043.1"/>
</dbReference>
<evidence type="ECO:0000313" key="3">
    <source>
        <dbReference type="EMBL" id="GLQ89796.1"/>
    </source>
</evidence>
<keyword evidence="4" id="KW-1185">Reference proteome</keyword>
<proteinExistence type="predicted"/>
<keyword evidence="3" id="KW-0378">Hydrolase</keyword>
<feature type="domain" description="AB hydrolase-1" evidence="2">
    <location>
        <begin position="32"/>
        <end position="242"/>
    </location>
</feature>
<dbReference type="InterPro" id="IPR029058">
    <property type="entry name" value="AB_hydrolase_fold"/>
</dbReference>
<protein>
    <submittedName>
        <fullName evidence="3">Alpha/beta hydrolase</fullName>
    </submittedName>
</protein>
<organism evidence="3 4">
    <name type="scientific">Dyella flagellata</name>
    <dbReference type="NCBI Taxonomy" id="1867833"/>
    <lineage>
        <taxon>Bacteria</taxon>
        <taxon>Pseudomonadati</taxon>
        <taxon>Pseudomonadota</taxon>
        <taxon>Gammaproteobacteria</taxon>
        <taxon>Lysobacterales</taxon>
        <taxon>Rhodanobacteraceae</taxon>
        <taxon>Dyella</taxon>
    </lineage>
</organism>
<dbReference type="SUPFAM" id="SSF53474">
    <property type="entry name" value="alpha/beta-Hydrolases"/>
    <property type="match status" value="1"/>
</dbReference>
<dbReference type="InterPro" id="IPR052897">
    <property type="entry name" value="Sec-Metab_Biosynth_Hydrolase"/>
</dbReference>
<dbReference type="InterPro" id="IPR000073">
    <property type="entry name" value="AB_hydrolase_1"/>
</dbReference>
<comment type="caution">
    <text evidence="3">The sequence shown here is derived from an EMBL/GenBank/DDBJ whole genome shotgun (WGS) entry which is preliminary data.</text>
</comment>
<dbReference type="Pfam" id="PF12697">
    <property type="entry name" value="Abhydrolase_6"/>
    <property type="match status" value="1"/>
</dbReference>
<evidence type="ECO:0000259" key="2">
    <source>
        <dbReference type="Pfam" id="PF12697"/>
    </source>
</evidence>
<feature type="chain" id="PRO_5046580209" evidence="1">
    <location>
        <begin position="24"/>
        <end position="252"/>
    </location>
</feature>
<dbReference type="Gene3D" id="3.40.50.1820">
    <property type="entry name" value="alpha/beta hydrolase"/>
    <property type="match status" value="1"/>
</dbReference>
<dbReference type="GO" id="GO:0016787">
    <property type="term" value="F:hydrolase activity"/>
    <property type="evidence" value="ECO:0007669"/>
    <property type="project" value="UniProtKB-KW"/>
</dbReference>
<sequence>MLTLRKKTALALMLALSGTIAQAAPQPAAKDIVIVHGALVDGSGWRAVHDILVKDGFQVTIVQEPLTSLADDVDATRRILDQQTGSVVLVGHSYGGAVITEAGADPKVKSLVYVSALQPDVGEAGGQLLSKFAAPNDAMRATPDKYFYLPAAKFRATYAADLPAAEAQFLADSQQPLAQKAMGAPISVAAWKTKPSYAVLTTEDRIVSPQLQRWMYQRAGSKVTEVAGSHASFISQPSAIARVIEAAAKQTD</sequence>
<reference evidence="4" key="1">
    <citation type="journal article" date="2019" name="Int. J. Syst. Evol. Microbiol.">
        <title>The Global Catalogue of Microorganisms (GCM) 10K type strain sequencing project: providing services to taxonomists for standard genome sequencing and annotation.</title>
        <authorList>
            <consortium name="The Broad Institute Genomics Platform"/>
            <consortium name="The Broad Institute Genome Sequencing Center for Infectious Disease"/>
            <person name="Wu L."/>
            <person name="Ma J."/>
        </authorList>
    </citation>
    <scope>NUCLEOTIDE SEQUENCE [LARGE SCALE GENOMIC DNA]</scope>
    <source>
        <strain evidence="4">NBRC 111981</strain>
    </source>
</reference>
<gene>
    <name evidence="3" type="ORF">GCM10007898_33710</name>
</gene>
<keyword evidence="1" id="KW-0732">Signal</keyword>
<dbReference type="Proteomes" id="UP001156627">
    <property type="component" value="Unassembled WGS sequence"/>
</dbReference>
<accession>A0ABQ5XGN2</accession>
<feature type="signal peptide" evidence="1">
    <location>
        <begin position="1"/>
        <end position="23"/>
    </location>
</feature>
<dbReference type="EMBL" id="BSOA01000043">
    <property type="protein sequence ID" value="GLQ89796.1"/>
    <property type="molecule type" value="Genomic_DNA"/>
</dbReference>
<evidence type="ECO:0000256" key="1">
    <source>
        <dbReference type="SAM" id="SignalP"/>
    </source>
</evidence>
<name>A0ABQ5XGN2_9GAMM</name>